<dbReference type="GO" id="GO:0046872">
    <property type="term" value="F:metal ion binding"/>
    <property type="evidence" value="ECO:0007669"/>
    <property type="project" value="UniProtKB-KW"/>
</dbReference>
<evidence type="ECO:0000256" key="9">
    <source>
        <dbReference type="PIRSR" id="PIRSR000706-2"/>
    </source>
</evidence>
<dbReference type="Proteomes" id="UP000589626">
    <property type="component" value="Unassembled WGS sequence"/>
</dbReference>
<keyword evidence="3 7" id="KW-0547">Nucleotide-binding</keyword>
<accession>A0A7W4VZF8</accession>
<evidence type="ECO:0000256" key="2">
    <source>
        <dbReference type="ARBA" id="ARBA00022679"/>
    </source>
</evidence>
<dbReference type="NCBIfam" id="NF032896">
    <property type="entry name" value="APH_3pp"/>
    <property type="match status" value="1"/>
</dbReference>
<dbReference type="AlphaFoldDB" id="A0A7W4VZF8"/>
<dbReference type="RefSeq" id="WP_183594389.1">
    <property type="nucleotide sequence ID" value="NZ_JACHWR010000003.1"/>
</dbReference>
<dbReference type="GO" id="GO:0046677">
    <property type="term" value="P:response to antibiotic"/>
    <property type="evidence" value="ECO:0007669"/>
    <property type="project" value="UniProtKB-KW"/>
</dbReference>
<evidence type="ECO:0000259" key="10">
    <source>
        <dbReference type="Pfam" id="PF01636"/>
    </source>
</evidence>
<dbReference type="PIRSF" id="PIRSF000706">
    <property type="entry name" value="Kanamycin_kin"/>
    <property type="match status" value="1"/>
</dbReference>
<evidence type="ECO:0000256" key="4">
    <source>
        <dbReference type="ARBA" id="ARBA00022777"/>
    </source>
</evidence>
<dbReference type="EC" id="2.7.1.87" evidence="11"/>
<feature type="binding site" evidence="9">
    <location>
        <position position="209"/>
    </location>
    <ligand>
        <name>Mg(2+)</name>
        <dbReference type="ChEBI" id="CHEBI:18420"/>
    </ligand>
</feature>
<evidence type="ECO:0000256" key="7">
    <source>
        <dbReference type="PIRNR" id="PIRNR000706"/>
    </source>
</evidence>
<evidence type="ECO:0000256" key="1">
    <source>
        <dbReference type="ARBA" id="ARBA00006219"/>
    </source>
</evidence>
<dbReference type="EMBL" id="JACHWR010000003">
    <property type="protein sequence ID" value="MBB3044530.1"/>
    <property type="molecule type" value="Genomic_DNA"/>
</dbReference>
<reference evidence="11 12" key="1">
    <citation type="submission" date="2020-08" db="EMBL/GenBank/DDBJ databases">
        <title>Sequencing the genomes of 1000 actinobacteria strains.</title>
        <authorList>
            <person name="Klenk H.-P."/>
        </authorList>
    </citation>
    <scope>NUCLEOTIDE SEQUENCE [LARGE SCALE GENOMIC DNA]</scope>
    <source>
        <strain evidence="11 12">DSM 105498</strain>
    </source>
</reference>
<keyword evidence="5 7" id="KW-0067">ATP-binding</keyword>
<dbReference type="SUPFAM" id="SSF56112">
    <property type="entry name" value="Protein kinase-like (PK-like)"/>
    <property type="match status" value="1"/>
</dbReference>
<dbReference type="PANTHER" id="PTHR21310">
    <property type="entry name" value="AMINOGLYCOSIDE PHOSPHOTRANSFERASE-RELATED-RELATED"/>
    <property type="match status" value="1"/>
</dbReference>
<dbReference type="InterPro" id="IPR024165">
    <property type="entry name" value="Kan/Strep_kinase"/>
</dbReference>
<dbReference type="PANTHER" id="PTHR21310:SF41">
    <property type="entry name" value="3'-PHOSPHOTRANSFERASE, PUTATIVE-RELATED"/>
    <property type="match status" value="1"/>
</dbReference>
<evidence type="ECO:0000256" key="6">
    <source>
        <dbReference type="ARBA" id="ARBA00023251"/>
    </source>
</evidence>
<sequence length="272" mass="29957">MSVNASIAVAALLPVDGSAWVPVETGESGATVLHDREGARFAKLVPVEESETLAAERDRISWLGEAGLPVASVLDWQATDDGACLVTRAVPGVPADRLDADMLRRAWPSIATMLRELHEVPVARCPFDRSLAVMMAVARRTVAEDRVQPEFLPDDLQRAAPAEILRRVEDELPRRRQEEDREHVVCHGDFCLPNILVDPETLGVSGLIDLGRLGRADPYADIALLLANARETWPDEGAARRADRDFAVRYGIDLDAGRQRFYLLLDPLTWPG</sequence>
<evidence type="ECO:0000256" key="5">
    <source>
        <dbReference type="ARBA" id="ARBA00022840"/>
    </source>
</evidence>
<name>A0A7W4VZF8_9ACTN</name>
<dbReference type="Gene3D" id="3.30.200.20">
    <property type="entry name" value="Phosphorylase Kinase, domain 1"/>
    <property type="match status" value="1"/>
</dbReference>
<dbReference type="Gene3D" id="3.90.1200.10">
    <property type="match status" value="1"/>
</dbReference>
<evidence type="ECO:0000256" key="3">
    <source>
        <dbReference type="ARBA" id="ARBA00022741"/>
    </source>
</evidence>
<proteinExistence type="inferred from homology"/>
<dbReference type="InterPro" id="IPR002575">
    <property type="entry name" value="Aminoglycoside_PTrfase"/>
</dbReference>
<dbReference type="CDD" id="cd05150">
    <property type="entry name" value="APH"/>
    <property type="match status" value="1"/>
</dbReference>
<dbReference type="GO" id="GO:0005524">
    <property type="term" value="F:ATP binding"/>
    <property type="evidence" value="ECO:0007669"/>
    <property type="project" value="UniProtKB-KW"/>
</dbReference>
<keyword evidence="4 7" id="KW-0418">Kinase</keyword>
<keyword evidence="2 7" id="KW-0808">Transferase</keyword>
<protein>
    <submittedName>
        <fullName evidence="11">Streptomycin 3'-kinase</fullName>
        <ecNumber evidence="11">2.7.1.87</ecNumber>
    </submittedName>
</protein>
<feature type="active site" description="Proton acceptor" evidence="8">
    <location>
        <position position="189"/>
    </location>
</feature>
<keyword evidence="9" id="KW-0460">Magnesium</keyword>
<feature type="domain" description="Aminoglycoside phosphotransferase" evidence="10">
    <location>
        <begin position="23"/>
        <end position="246"/>
    </location>
</feature>
<keyword evidence="6 7" id="KW-0046">Antibiotic resistance</keyword>
<comment type="similarity">
    <text evidence="1 7">Belongs to the aminoglycoside phosphotransferase family.</text>
</comment>
<gene>
    <name evidence="11" type="ORF">FHU40_004367</name>
</gene>
<evidence type="ECO:0000313" key="12">
    <source>
        <dbReference type="Proteomes" id="UP000589626"/>
    </source>
</evidence>
<evidence type="ECO:0000256" key="8">
    <source>
        <dbReference type="PIRSR" id="PIRSR000706-1"/>
    </source>
</evidence>
<evidence type="ECO:0000313" key="11">
    <source>
        <dbReference type="EMBL" id="MBB3044530.1"/>
    </source>
</evidence>
<keyword evidence="12" id="KW-1185">Reference proteome</keyword>
<organism evidence="11 12">
    <name type="scientific">Nocardioides soli</name>
    <dbReference type="NCBI Taxonomy" id="1036020"/>
    <lineage>
        <taxon>Bacteria</taxon>
        <taxon>Bacillati</taxon>
        <taxon>Actinomycetota</taxon>
        <taxon>Actinomycetes</taxon>
        <taxon>Propionibacteriales</taxon>
        <taxon>Nocardioidaceae</taxon>
        <taxon>Nocardioides</taxon>
    </lineage>
</organism>
<dbReference type="Pfam" id="PF01636">
    <property type="entry name" value="APH"/>
    <property type="match status" value="1"/>
</dbReference>
<dbReference type="InterPro" id="IPR051678">
    <property type="entry name" value="AGP_Transferase"/>
</dbReference>
<feature type="binding site" evidence="9">
    <location>
        <position position="194"/>
    </location>
    <ligand>
        <name>Mg(2+)</name>
        <dbReference type="ChEBI" id="CHEBI:18420"/>
    </ligand>
</feature>
<keyword evidence="9" id="KW-0479">Metal-binding</keyword>
<comment type="caution">
    <text evidence="11">The sequence shown here is derived from an EMBL/GenBank/DDBJ whole genome shotgun (WGS) entry which is preliminary data.</text>
</comment>
<dbReference type="InterPro" id="IPR011009">
    <property type="entry name" value="Kinase-like_dom_sf"/>
</dbReference>
<dbReference type="GO" id="GO:0050299">
    <property type="term" value="F:streptomycin 3''-kinase activity"/>
    <property type="evidence" value="ECO:0007669"/>
    <property type="project" value="UniProtKB-EC"/>
</dbReference>